<dbReference type="KEGG" id="soy:115884062"/>
<proteinExistence type="predicted"/>
<dbReference type="GeneID" id="115884062"/>
<dbReference type="RefSeq" id="XP_030758373.1">
    <property type="nucleotide sequence ID" value="XM_030902513.1"/>
</dbReference>
<keyword evidence="1" id="KW-1185">Reference proteome</keyword>
<dbReference type="PANTHER" id="PTHR31025">
    <property type="entry name" value="SI:CH211-196P9.1-RELATED"/>
    <property type="match status" value="1"/>
</dbReference>
<organism evidence="1 2">
    <name type="scientific">Sitophilus oryzae</name>
    <name type="common">Rice weevil</name>
    <name type="synonym">Curculio oryzae</name>
    <dbReference type="NCBI Taxonomy" id="7048"/>
    <lineage>
        <taxon>Eukaryota</taxon>
        <taxon>Metazoa</taxon>
        <taxon>Ecdysozoa</taxon>
        <taxon>Arthropoda</taxon>
        <taxon>Hexapoda</taxon>
        <taxon>Insecta</taxon>
        <taxon>Pterygota</taxon>
        <taxon>Neoptera</taxon>
        <taxon>Endopterygota</taxon>
        <taxon>Coleoptera</taxon>
        <taxon>Polyphaga</taxon>
        <taxon>Cucujiformia</taxon>
        <taxon>Curculionidae</taxon>
        <taxon>Dryophthorinae</taxon>
        <taxon>Sitophilus</taxon>
    </lineage>
</organism>
<evidence type="ECO:0000313" key="1">
    <source>
        <dbReference type="Proteomes" id="UP000504635"/>
    </source>
</evidence>
<dbReference type="Proteomes" id="UP000504635">
    <property type="component" value="Unplaced"/>
</dbReference>
<sequence length="537" mass="61559">MIFKLKHGDIIKWCKAPKLENKEEFMNIVYTKFPQLQGKTLTFVDKDGIELEEDFLFDYLLSSNEQLIQVILTEKNEFINLERASKSYWTGASTCTTITEDVSSQSGTSTSSFIIDDSNILRLIDTNAILTAPTDQTPPVITNEIPAIRAPGKNISSQELRELLENRNCKTVFMEYEKLNFLTTSTRKILVNMVVDIMFERHGYNVPTHIKTEYAKAIVDVFPKLKDPCSPGGYEAFFNPDKHEGFLAWRIKTVLKSTPSLKRTRKRKGPQDLTENPVVPEKKSNCDIEETIDFLNNCDPRNDREVIFEKMQLSFEQRRDNPDIAARFLRFFDTPGLLEQDFSLLYPGKPTLSECLPLYIDRILEVYEAITPQSSLASHIALPSDSDEMDVWNQETRALLAILYMLPPSAKGKKGRINDTLATAEKKLLQFKQINIPLSEIIEVVPGSPPFLIAEGESKCAVGKFHIYLDGRLIPCKDGYTFLEAFDALFMAYYVFNLKYDESLHPFFTFLESFFYKIGDEKKLTPKLRELRSRLTV</sequence>
<dbReference type="PANTHER" id="PTHR31025:SF29">
    <property type="entry name" value="SI:CH211-196P9.1"/>
    <property type="match status" value="1"/>
</dbReference>
<reference evidence="2" key="1">
    <citation type="submission" date="2025-08" db="UniProtKB">
        <authorList>
            <consortium name="RefSeq"/>
        </authorList>
    </citation>
    <scope>IDENTIFICATION</scope>
    <source>
        <tissue evidence="2">Gonads</tissue>
    </source>
</reference>
<protein>
    <submittedName>
        <fullName evidence="2">Uncharacterized protein LOC115884062</fullName>
    </submittedName>
</protein>
<dbReference type="OrthoDB" id="6781906at2759"/>
<accession>A0A6J2Y3I8</accession>
<evidence type="ECO:0000313" key="2">
    <source>
        <dbReference type="RefSeq" id="XP_030758373.1"/>
    </source>
</evidence>
<dbReference type="InParanoid" id="A0A6J2Y3I8"/>
<dbReference type="AlphaFoldDB" id="A0A6J2Y3I8"/>
<gene>
    <name evidence="2" type="primary">LOC115884062</name>
</gene>
<name>A0A6J2Y3I8_SITOR</name>